<evidence type="ECO:0000313" key="3">
    <source>
        <dbReference type="EMBL" id="RMB82840.1"/>
    </source>
</evidence>
<evidence type="ECO:0000259" key="2">
    <source>
        <dbReference type="PROSITE" id="PS50837"/>
    </source>
</evidence>
<evidence type="ECO:0000256" key="1">
    <source>
        <dbReference type="SAM" id="MobiDB-lite"/>
    </source>
</evidence>
<dbReference type="Gene3D" id="3.40.50.300">
    <property type="entry name" value="P-loop containing nucleotide triphosphate hydrolases"/>
    <property type="match status" value="1"/>
</dbReference>
<dbReference type="EMBL" id="PENI01000020">
    <property type="protein sequence ID" value="RMB82840.1"/>
    <property type="molecule type" value="Genomic_DNA"/>
</dbReference>
<sequence length="1482" mass="160849">MVATVVVDTYLGDARRVRDRARLRRTAARFVEQAGRLGFDAPALNVGSSGGDGGAARIAGRQQIRDLVARLRQQPADKKILYWTGHGEVLSGAFYLACEDSYERGEFDPRRAVSAEELVSWLAEDATDTLLVLDACFSGEAVEQVSDHVKEARQRAGVRAAQAGFAVVATAGSRQEALEGHWVDCLEQVLSAPELVVDDSVRMFSREKEAVPFQQLMSAVRERAGEQVPFWQEPRTLRAWFLPNPYWSPRARSALRPEDDESWIGKELASDELPVFSGSGDSWHLRDFASRHRVLADLVDWLRIQESGMLTVTGASGAGKSTLLAYVAHLTIEHFVALLPADRRPRVLPELRSVNAALHCRGRTLSALCEELARGLTPIGLRTAEIKQGSPHSLVQQIETLAELKGSITLMFDGLDEAAAGHSFDIARGLLNPLAALPGVRVVVATRPNARRSLPGELRAETLLDVLHCATVMELDRTDQTEQDIARHVERLLAGEHSPYRLPHAAQRRGAIARQIAAGSNGLFLVATLWARHVAKRPVASDAEQLRRELRQGTSVLDSLLAEELIRLDPLDTARVRDFMTALALAQGVGLPQPRVWLAMTNAVRGTGSREYGEEDLRDVMRRATGVTIAKDVESGEEVYRLHHPSFGSHLLGDETRQGEQHRAVYRALTPRRGEDWRTAEQYVKQHLTAHAALGGDDLLEDLVEDCHFLVAASPDILEPLVAARLTTTPQSALYLGAAGHFRRHEAEEARWAMLRATALAMFSREFLADVPKPSSVFWDDVWSSAVRLPLHRSWPAPPGGALAVHWEAQGDGIIHASGAGEVRSWTAEGHEIRGRDTGPATWADPPRQRGVTASGRGDGRVVATHDGRCVRIWHGGGKYPVEELYWGGNPGAVDSVRWGTEVLVAAVDGDRLWLWRWDSTAEYSRDGLRLHTVSVPVHCVSLLAVGGRVAAVTGGPTGVTVWELPGRKTVNKPLHRVRTLGDGIEEIVAVSALAARDGDGSGAAVQDGQGSGAVIAALDGHTLHAWRMDDLFEGAAHSVFSPCPESAGRVVTVGRGARGLLTAVQENAAVRVWDEEGKEYVSLPCDHHHQSLAFDPSGTGRLAVADDTRIRVWEPHDPPGDGEAAHARRTGARAAGTPRLRVTGGGPDGTLLLSRSHGHDVLLSLHSAAGQAGGGLRLVHPHAVEALAATRLGDHWLTMAVGRRRVELWELGPNLELRSAESFELPGSAEQAVPSLALQAIGTDRLRLLWPSGQSVATWERGTQRRGAWSEGRTFWMGAAGAVQRIEVVGLPSGPSWLSAWGGNVVRVWDLTEPGTKPQPVNAVRAKAVATGLLGRGHRPVPLIAFTTGQTVKFAECDGGYGVASVLPWRTGGELDGVALAGPAERPLLVGWSRRSGRLRLWDIQRERELDPIESRGYEVTGVDSDFDGQGITLMIQGIAQHSARCDQVFVPWRVDQPSQGPRVVSQRAAASARSDKESVL</sequence>
<name>A0A3M0I3U0_9ACTN</name>
<dbReference type="Pfam" id="PF05729">
    <property type="entry name" value="NACHT"/>
    <property type="match status" value="1"/>
</dbReference>
<dbReference type="InterPro" id="IPR027417">
    <property type="entry name" value="P-loop_NTPase"/>
</dbReference>
<feature type="compositionally biased region" description="Low complexity" evidence="1">
    <location>
        <begin position="1464"/>
        <end position="1474"/>
    </location>
</feature>
<dbReference type="PANTHER" id="PTHR10039">
    <property type="entry name" value="AMELOGENIN"/>
    <property type="match status" value="1"/>
</dbReference>
<gene>
    <name evidence="3" type="ORF">CTZ28_27795</name>
</gene>
<dbReference type="InterPro" id="IPR015943">
    <property type="entry name" value="WD40/YVTN_repeat-like_dom_sf"/>
</dbReference>
<dbReference type="SUPFAM" id="SSF52540">
    <property type="entry name" value="P-loop containing nucleoside triphosphate hydrolases"/>
    <property type="match status" value="1"/>
</dbReference>
<feature type="domain" description="NACHT" evidence="2">
    <location>
        <begin position="308"/>
        <end position="452"/>
    </location>
</feature>
<dbReference type="PANTHER" id="PTHR10039:SF14">
    <property type="entry name" value="NACHT DOMAIN-CONTAINING PROTEIN"/>
    <property type="match status" value="1"/>
</dbReference>
<dbReference type="SUPFAM" id="SSF50998">
    <property type="entry name" value="Quinoprotein alcohol dehydrogenase-like"/>
    <property type="match status" value="1"/>
</dbReference>
<comment type="caution">
    <text evidence="3">The sequence shown here is derived from an EMBL/GenBank/DDBJ whole genome shotgun (WGS) entry which is preliminary data.</text>
</comment>
<feature type="compositionally biased region" description="Basic and acidic residues" evidence="1">
    <location>
        <begin position="1116"/>
        <end position="1127"/>
    </location>
</feature>
<reference evidence="3 4" key="1">
    <citation type="submission" date="2017-11" db="EMBL/GenBank/DDBJ databases">
        <title>Draft genome of actinobacteria isolated from guarana (Paullinia cupana (Mart.) Ducke.</title>
        <authorList>
            <person name="Siqueira K.A."/>
            <person name="Liotti R.G."/>
            <person name="Mendes T.A.O."/>
            <person name="Soares M.A."/>
        </authorList>
    </citation>
    <scope>NUCLEOTIDE SEQUENCE [LARGE SCALE GENOMIC DNA]</scope>
    <source>
        <strain evidence="3 4">193</strain>
    </source>
</reference>
<dbReference type="PROSITE" id="PS50837">
    <property type="entry name" value="NACHT"/>
    <property type="match status" value="1"/>
</dbReference>
<feature type="region of interest" description="Disordered" evidence="1">
    <location>
        <begin position="1116"/>
        <end position="1146"/>
    </location>
</feature>
<dbReference type="Gene3D" id="2.130.10.10">
    <property type="entry name" value="YVTN repeat-like/Quinoprotein amine dehydrogenase"/>
    <property type="match status" value="2"/>
</dbReference>
<proteinExistence type="predicted"/>
<accession>A0A3M0I3U0</accession>
<dbReference type="Proteomes" id="UP000270471">
    <property type="component" value="Unassembled WGS sequence"/>
</dbReference>
<feature type="region of interest" description="Disordered" evidence="1">
    <location>
        <begin position="831"/>
        <end position="859"/>
    </location>
</feature>
<protein>
    <recommendedName>
        <fullName evidence="2">NACHT domain-containing protein</fullName>
    </recommendedName>
</protein>
<organism evidence="3 4">
    <name type="scientific">Streptomyces shenzhenensis</name>
    <dbReference type="NCBI Taxonomy" id="943815"/>
    <lineage>
        <taxon>Bacteria</taxon>
        <taxon>Bacillati</taxon>
        <taxon>Actinomycetota</taxon>
        <taxon>Actinomycetes</taxon>
        <taxon>Kitasatosporales</taxon>
        <taxon>Streptomycetaceae</taxon>
        <taxon>Streptomyces</taxon>
    </lineage>
</organism>
<dbReference type="SUPFAM" id="SSF69322">
    <property type="entry name" value="Tricorn protease domain 2"/>
    <property type="match status" value="1"/>
</dbReference>
<dbReference type="InterPro" id="IPR011047">
    <property type="entry name" value="Quinoprotein_ADH-like_sf"/>
</dbReference>
<dbReference type="InterPro" id="IPR007111">
    <property type="entry name" value="NACHT_NTPase"/>
</dbReference>
<evidence type="ECO:0000313" key="4">
    <source>
        <dbReference type="Proteomes" id="UP000270471"/>
    </source>
</evidence>
<dbReference type="Gene3D" id="3.40.50.1460">
    <property type="match status" value="1"/>
</dbReference>
<feature type="compositionally biased region" description="Low complexity" evidence="1">
    <location>
        <begin position="1133"/>
        <end position="1142"/>
    </location>
</feature>
<keyword evidence="4" id="KW-1185">Reference proteome</keyword>
<feature type="region of interest" description="Disordered" evidence="1">
    <location>
        <begin position="1460"/>
        <end position="1482"/>
    </location>
</feature>